<organism evidence="2">
    <name type="scientific">Hydra vulgaris</name>
    <name type="common">Hydra</name>
    <name type="synonym">Hydra attenuata</name>
    <dbReference type="NCBI Taxonomy" id="6087"/>
    <lineage>
        <taxon>Eukaryota</taxon>
        <taxon>Metazoa</taxon>
        <taxon>Cnidaria</taxon>
        <taxon>Hydrozoa</taxon>
        <taxon>Hydroidolina</taxon>
        <taxon>Anthoathecata</taxon>
        <taxon>Aplanulata</taxon>
        <taxon>Hydridae</taxon>
        <taxon>Hydra</taxon>
    </lineage>
</organism>
<accession>T2MBY5</accession>
<dbReference type="Pfam" id="PF09746">
    <property type="entry name" value="Membralin"/>
    <property type="match status" value="1"/>
</dbReference>
<dbReference type="GO" id="GO:0005783">
    <property type="term" value="C:endoplasmic reticulum"/>
    <property type="evidence" value="ECO:0007669"/>
    <property type="project" value="TreeGrafter"/>
</dbReference>
<gene>
    <name evidence="2" type="primary">C19orf6</name>
</gene>
<dbReference type="InterPro" id="IPR019144">
    <property type="entry name" value="Membralin"/>
</dbReference>
<dbReference type="GO" id="GO:0034976">
    <property type="term" value="P:response to endoplasmic reticulum stress"/>
    <property type="evidence" value="ECO:0007669"/>
    <property type="project" value="TreeGrafter"/>
</dbReference>
<sequence>MDANARNSAHFDNIGNNLEAQRIRRRTENLARGLINPRDRLYHALFIKIGTFYSLLVPKKFRFFIEMLFLIKGLFLYALLFYLHYSFVGSQLSCLNLKNGSWPRDGLLRVQISPGAYVDKYLTSGYETQDRVVSQLCQLDKVLNADLCSRYDLQNYYIYYNKKHKMLNQCYRFNVSDFLYSISKKLWKGFDSIEIITESANSEIRRNSEQKKSRNILLTFYEFFTVVNQFSTNGDYLFEYSREYGLLHLSFDARRRLKIPVKTILLDPNNDKCFGSNFNRFLLKYFLGYDNILMNSIKRIADTDNNLGYMVNVVTGENYKFVPSSIGKGSYLISFVLMFLFTIAISMLLRYCHQQVFYFIVNMLQVMNMNALIIFPLAPLMAVILSLVGLETIMAEFFHDTSITFYIILMVWTVDQFDTICCHTVISQKYWLRFFYLYHFVFYAYYYRFNGQFDMLALAASWFMIQHSMLFFFHHYELPMIEESQDNNGELESYLEEAVQMIVDGIETVIGDTITPENPPHVEMNTNPGEVNSLGEVVSNANRSTRVYIYAAERPFVNVVRDFIRHFHRGTVSNSEATTYVETVSVDAPLESSTSDNVSNNIYLEENSPESQTTSTLVSHCSESQTTNTLVSHCSESQTTNTLVSHCSESRDVSEPVFDNLSETIVYNSIRRSAMEVVTNLSDPETHNEVVQMPSINSVCSNNFKYDNGINHNDTTYNQIYTKEIEANLPDRCSYEKTEADLLEKHSCENASKVKDNFAIHNELSCHSLHCISTASENEKHSTSNT</sequence>
<keyword evidence="1" id="KW-0472">Membrane</keyword>
<protein>
    <submittedName>
        <fullName evidence="2">Membralin</fullName>
    </submittedName>
</protein>
<dbReference type="OrthoDB" id="6779347at2759"/>
<evidence type="ECO:0000256" key="1">
    <source>
        <dbReference type="SAM" id="Phobius"/>
    </source>
</evidence>
<reference evidence="2" key="1">
    <citation type="journal article" date="2013" name="Genome Biol. Evol.">
        <title>Punctuated emergences of genetic and phenotypic innovations in eumetazoan, bilaterian, euteleostome, and hominidae ancestors.</title>
        <authorList>
            <person name="Wenger Y."/>
            <person name="Galliot B."/>
        </authorList>
    </citation>
    <scope>NUCLEOTIDE SEQUENCE</scope>
    <source>
        <tissue evidence="2">Whole animals</tissue>
    </source>
</reference>
<feature type="transmembrane region" description="Helical" evidence="1">
    <location>
        <begin position="402"/>
        <end position="418"/>
    </location>
</feature>
<keyword evidence="1" id="KW-0812">Transmembrane</keyword>
<feature type="transmembrane region" description="Helical" evidence="1">
    <location>
        <begin position="370"/>
        <end position="390"/>
    </location>
</feature>
<dbReference type="PANTHER" id="PTHR21650:SF4">
    <property type="entry name" value="MEMBRALIN"/>
    <property type="match status" value="1"/>
</dbReference>
<dbReference type="AlphaFoldDB" id="T2MBY5"/>
<feature type="transmembrane region" description="Helical" evidence="1">
    <location>
        <begin position="430"/>
        <end position="449"/>
    </location>
</feature>
<keyword evidence="1" id="KW-1133">Transmembrane helix</keyword>
<dbReference type="EMBL" id="HAAD01003526">
    <property type="protein sequence ID" value="CDG69758.1"/>
    <property type="molecule type" value="mRNA"/>
</dbReference>
<name>T2MBY5_HYDVU</name>
<feature type="transmembrane region" description="Helical" evidence="1">
    <location>
        <begin position="69"/>
        <end position="88"/>
    </location>
</feature>
<dbReference type="GO" id="GO:1904294">
    <property type="term" value="P:positive regulation of ERAD pathway"/>
    <property type="evidence" value="ECO:0007669"/>
    <property type="project" value="TreeGrafter"/>
</dbReference>
<feature type="transmembrane region" description="Helical" evidence="1">
    <location>
        <begin position="331"/>
        <end position="349"/>
    </location>
</feature>
<evidence type="ECO:0000313" key="2">
    <source>
        <dbReference type="EMBL" id="CDG69758.1"/>
    </source>
</evidence>
<dbReference type="PANTHER" id="PTHR21650">
    <property type="entry name" value="MEMBRALIN/KINETOCHORE PROTEIN NUF2"/>
    <property type="match status" value="1"/>
</dbReference>
<proteinExistence type="evidence at transcript level"/>